<keyword evidence="1" id="KW-0813">Transport</keyword>
<accession>A0A6G8AZ20</accession>
<evidence type="ECO:0000313" key="6">
    <source>
        <dbReference type="Proteomes" id="UP000500741"/>
    </source>
</evidence>
<reference evidence="5 6" key="1">
    <citation type="submission" date="2020-03" db="EMBL/GenBank/DDBJ databases">
        <title>Weissella sp. nov., isolated from Cybister lewisianus.</title>
        <authorList>
            <person name="Hyun D.-W."/>
            <person name="Bae J.-W."/>
        </authorList>
    </citation>
    <scope>NUCLEOTIDE SEQUENCE [LARGE SCALE GENOMIC DNA]</scope>
    <source>
        <strain evidence="5 6">HDW19</strain>
    </source>
</reference>
<evidence type="ECO:0000256" key="2">
    <source>
        <dbReference type="ARBA" id="ARBA00022741"/>
    </source>
</evidence>
<sequence length="214" mass="24139">MDEIQVRNLTIAFEQPILKDLNFTASSGDWITLVGKSGSGKSLFLKALARLHLLNSGRISLNGINYQDYAIGEYRLNVSYVVQAAQLFGETVRDNLDLPFLVRKLAPDIQKQLNGLTQMDLSAIDLDRPITELSGGQKQRIGLLRNLLFPPKVLLLDEISTGLDEETKELIWSVLKQIHHDENNIILSVTHDHDEIKAAEQIYTFESGQMRKIK</sequence>
<dbReference type="InterPro" id="IPR003593">
    <property type="entry name" value="AAA+_ATPase"/>
</dbReference>
<dbReference type="KEGG" id="wco:G7084_02765"/>
<dbReference type="Pfam" id="PF00005">
    <property type="entry name" value="ABC_tran"/>
    <property type="match status" value="1"/>
</dbReference>
<dbReference type="AlphaFoldDB" id="A0A6G8AZ20"/>
<dbReference type="Gene3D" id="3.40.50.300">
    <property type="entry name" value="P-loop containing nucleotide triphosphate hydrolases"/>
    <property type="match status" value="1"/>
</dbReference>
<name>A0A6G8AZ20_9LACO</name>
<dbReference type="Proteomes" id="UP000500741">
    <property type="component" value="Chromosome"/>
</dbReference>
<dbReference type="InterPro" id="IPR017871">
    <property type="entry name" value="ABC_transporter-like_CS"/>
</dbReference>
<dbReference type="SMART" id="SM00382">
    <property type="entry name" value="AAA"/>
    <property type="match status" value="1"/>
</dbReference>
<dbReference type="CDD" id="cd03228">
    <property type="entry name" value="ABCC_MRP_Like"/>
    <property type="match status" value="1"/>
</dbReference>
<dbReference type="InterPro" id="IPR050093">
    <property type="entry name" value="ABC_SmlMolc_Importer"/>
</dbReference>
<organism evidence="5 6">
    <name type="scientific">Weissella coleopterorum</name>
    <dbReference type="NCBI Taxonomy" id="2714949"/>
    <lineage>
        <taxon>Bacteria</taxon>
        <taxon>Bacillati</taxon>
        <taxon>Bacillota</taxon>
        <taxon>Bacilli</taxon>
        <taxon>Lactobacillales</taxon>
        <taxon>Lactobacillaceae</taxon>
        <taxon>Weissella</taxon>
    </lineage>
</organism>
<evidence type="ECO:0000313" key="5">
    <source>
        <dbReference type="EMBL" id="QIL50341.1"/>
    </source>
</evidence>
<dbReference type="InterPro" id="IPR003439">
    <property type="entry name" value="ABC_transporter-like_ATP-bd"/>
</dbReference>
<dbReference type="GO" id="GO:0016887">
    <property type="term" value="F:ATP hydrolysis activity"/>
    <property type="evidence" value="ECO:0007669"/>
    <property type="project" value="InterPro"/>
</dbReference>
<proteinExistence type="predicted"/>
<evidence type="ECO:0000259" key="4">
    <source>
        <dbReference type="PROSITE" id="PS50893"/>
    </source>
</evidence>
<dbReference type="PANTHER" id="PTHR42781">
    <property type="entry name" value="SPERMIDINE/PUTRESCINE IMPORT ATP-BINDING PROTEIN POTA"/>
    <property type="match status" value="1"/>
</dbReference>
<dbReference type="InterPro" id="IPR027417">
    <property type="entry name" value="P-loop_NTPase"/>
</dbReference>
<keyword evidence="2" id="KW-0547">Nucleotide-binding</keyword>
<evidence type="ECO:0000256" key="1">
    <source>
        <dbReference type="ARBA" id="ARBA00022448"/>
    </source>
</evidence>
<dbReference type="PROSITE" id="PS50893">
    <property type="entry name" value="ABC_TRANSPORTER_2"/>
    <property type="match status" value="1"/>
</dbReference>
<keyword evidence="3 5" id="KW-0067">ATP-binding</keyword>
<dbReference type="EMBL" id="CP049888">
    <property type="protein sequence ID" value="QIL50341.1"/>
    <property type="molecule type" value="Genomic_DNA"/>
</dbReference>
<keyword evidence="6" id="KW-1185">Reference proteome</keyword>
<feature type="domain" description="ABC transporter" evidence="4">
    <location>
        <begin position="1"/>
        <end position="213"/>
    </location>
</feature>
<dbReference type="SUPFAM" id="SSF52540">
    <property type="entry name" value="P-loop containing nucleoside triphosphate hydrolases"/>
    <property type="match status" value="1"/>
</dbReference>
<dbReference type="GO" id="GO:0005524">
    <property type="term" value="F:ATP binding"/>
    <property type="evidence" value="ECO:0007669"/>
    <property type="project" value="UniProtKB-KW"/>
</dbReference>
<dbReference type="PANTHER" id="PTHR42781:SF4">
    <property type="entry name" value="SPERMIDINE_PUTRESCINE IMPORT ATP-BINDING PROTEIN POTA"/>
    <property type="match status" value="1"/>
</dbReference>
<gene>
    <name evidence="5" type="ORF">G7084_02765</name>
</gene>
<dbReference type="RefSeq" id="WP_166009857.1">
    <property type="nucleotide sequence ID" value="NZ_CP049888.1"/>
</dbReference>
<protein>
    <submittedName>
        <fullName evidence="5">ATP-binding cassette domain-containing protein</fullName>
    </submittedName>
</protein>
<dbReference type="PROSITE" id="PS00211">
    <property type="entry name" value="ABC_TRANSPORTER_1"/>
    <property type="match status" value="1"/>
</dbReference>
<evidence type="ECO:0000256" key="3">
    <source>
        <dbReference type="ARBA" id="ARBA00022840"/>
    </source>
</evidence>